<feature type="transmembrane region" description="Helical" evidence="1">
    <location>
        <begin position="99"/>
        <end position="124"/>
    </location>
</feature>
<dbReference type="InterPro" id="IPR022294">
    <property type="entry name" value="ABC-transptr_permeasesu"/>
</dbReference>
<keyword evidence="1" id="KW-0472">Membrane</keyword>
<comment type="caution">
    <text evidence="2">The sequence shown here is derived from an EMBL/GenBank/DDBJ whole genome shotgun (WGS) entry which is preliminary data.</text>
</comment>
<keyword evidence="1" id="KW-1133">Transmembrane helix</keyword>
<feature type="transmembrane region" description="Helical" evidence="1">
    <location>
        <begin position="21"/>
        <end position="41"/>
    </location>
</feature>
<feature type="transmembrane region" description="Helical" evidence="1">
    <location>
        <begin position="220"/>
        <end position="241"/>
    </location>
</feature>
<dbReference type="RefSeq" id="WP_172976704.1">
    <property type="nucleotide sequence ID" value="NZ_JACRWE010000003.1"/>
</dbReference>
<evidence type="ECO:0000313" key="3">
    <source>
        <dbReference type="Proteomes" id="UP000609849"/>
    </source>
</evidence>
<feature type="transmembrane region" description="Helical" evidence="1">
    <location>
        <begin position="165"/>
        <end position="183"/>
    </location>
</feature>
<dbReference type="CDD" id="cd21808">
    <property type="entry name" value="ABC-2_lan_permease_MutG"/>
    <property type="match status" value="1"/>
</dbReference>
<keyword evidence="3" id="KW-1185">Reference proteome</keyword>
<accession>A0ABR7JPS4</accession>
<sequence length="248" mass="28870">MWRLINCLKADFYKFYHSNIIKVHLIIPISTVITFLAYYVISSWDELQKFIAYIQLISISFPFIISIIVNMVYEQEQEAGFQYFLGIANKKYIAHFSKFITIFILGLISTLIAILGFGIIFYLIENNLTDIELYFRQSFIMFGSNIIIYMIQYLAVFYFGKGASIGLGIVGSLISALMLTGIGDGIWPIVPWVYSVRLCSYFIMYNSSTLMENQSIIHSMIMMIIYMVTLLVLQLIFINYWEGRRENY</sequence>
<name>A0ABR7JPS4_9FIRM</name>
<dbReference type="NCBIfam" id="TIGR03733">
    <property type="entry name" value="lanti_perm_MutG"/>
    <property type="match status" value="1"/>
</dbReference>
<dbReference type="EMBL" id="JACRWE010000003">
    <property type="protein sequence ID" value="MBC5996757.1"/>
    <property type="molecule type" value="Genomic_DNA"/>
</dbReference>
<evidence type="ECO:0000313" key="2">
    <source>
        <dbReference type="EMBL" id="MBC5996757.1"/>
    </source>
</evidence>
<keyword evidence="1" id="KW-0812">Transmembrane</keyword>
<evidence type="ECO:0000256" key="1">
    <source>
        <dbReference type="SAM" id="Phobius"/>
    </source>
</evidence>
<dbReference type="Proteomes" id="UP000609849">
    <property type="component" value="Unassembled WGS sequence"/>
</dbReference>
<gene>
    <name evidence="2" type="ORF">H8923_08290</name>
</gene>
<proteinExistence type="predicted"/>
<feature type="transmembrane region" description="Helical" evidence="1">
    <location>
        <begin position="139"/>
        <end position="158"/>
    </location>
</feature>
<protein>
    <submittedName>
        <fullName evidence="2">Lantibiotic immunity ABC transporter MutG family permease subunit</fullName>
    </submittedName>
</protein>
<reference evidence="2 3" key="1">
    <citation type="submission" date="2020-08" db="EMBL/GenBank/DDBJ databases">
        <authorList>
            <person name="Liu C."/>
            <person name="Sun Q."/>
        </authorList>
    </citation>
    <scope>NUCLEOTIDE SEQUENCE [LARGE SCALE GENOMIC DNA]</scope>
    <source>
        <strain evidence="2 3">NSJ-18</strain>
    </source>
</reference>
<feature type="transmembrane region" description="Helical" evidence="1">
    <location>
        <begin position="53"/>
        <end position="73"/>
    </location>
</feature>
<organism evidence="2 3">
    <name type="scientific">Romboutsia faecis</name>
    <dbReference type="NCBI Taxonomy" id="2764597"/>
    <lineage>
        <taxon>Bacteria</taxon>
        <taxon>Bacillati</taxon>
        <taxon>Bacillota</taxon>
        <taxon>Clostridia</taxon>
        <taxon>Peptostreptococcales</taxon>
        <taxon>Peptostreptococcaceae</taxon>
        <taxon>Romboutsia</taxon>
    </lineage>
</organism>